<evidence type="ECO:0000313" key="2">
    <source>
        <dbReference type="EMBL" id="WVX67373.1"/>
    </source>
</evidence>
<reference evidence="2" key="1">
    <citation type="submission" date="2023-08" db="EMBL/GenBank/DDBJ databases">
        <authorList>
            <person name="Giovannini M.G."/>
            <person name="Castelli M.C."/>
            <person name="Petroni G.P."/>
        </authorList>
    </citation>
    <scope>NUCLEOTIDE SEQUENCE</scope>
    <source>
        <strain evidence="2">US_Bl 15I1</strain>
    </source>
</reference>
<evidence type="ECO:0008006" key="4">
    <source>
        <dbReference type="Google" id="ProtNLM"/>
    </source>
</evidence>
<dbReference type="InterPro" id="IPR010985">
    <property type="entry name" value="Ribbon_hlx_hlx"/>
</dbReference>
<evidence type="ECO:0000313" key="1">
    <source>
        <dbReference type="EMBL" id="WVX66244.1"/>
    </source>
</evidence>
<evidence type="ECO:0000313" key="3">
    <source>
        <dbReference type="Proteomes" id="UP001330434"/>
    </source>
</evidence>
<dbReference type="EMBL" id="CP133270">
    <property type="protein sequence ID" value="WVX66244.1"/>
    <property type="molecule type" value="Genomic_DNA"/>
</dbReference>
<protein>
    <recommendedName>
        <fullName evidence="4">CopG family transcriptional regulator</fullName>
    </recommendedName>
</protein>
<dbReference type="SUPFAM" id="SSF47598">
    <property type="entry name" value="Ribbon-helix-helix"/>
    <property type="match status" value="1"/>
</dbReference>
<name>A0ABZ2C4R4_9PROT</name>
<dbReference type="EMBL" id="CP133270">
    <property type="protein sequence ID" value="WVX67373.1"/>
    <property type="molecule type" value="Genomic_DNA"/>
</dbReference>
<dbReference type="Proteomes" id="UP001330434">
    <property type="component" value="Chromosome"/>
</dbReference>
<dbReference type="Gene3D" id="1.10.1220.10">
    <property type="entry name" value="Met repressor-like"/>
    <property type="match status" value="1"/>
</dbReference>
<accession>A0ABZ2C4R4</accession>
<organism evidence="2 3">
    <name type="scientific">Candidatus Bealeia paramacronuclearis</name>
    <dbReference type="NCBI Taxonomy" id="1921001"/>
    <lineage>
        <taxon>Bacteria</taxon>
        <taxon>Pseudomonadati</taxon>
        <taxon>Pseudomonadota</taxon>
        <taxon>Alphaproteobacteria</taxon>
        <taxon>Holosporales</taxon>
        <taxon>Holosporaceae</taxon>
        <taxon>Candidatus Bealeia</taxon>
    </lineage>
</organism>
<sequence>MAKSKFILTEDLVKVEPESQTHSIVCDEDTKKIKGKTIEIKKERISLNIDSSLKLDLQIFCIKNKKSMSEFIEESIRISLDLHNKI</sequence>
<keyword evidence="3" id="KW-1185">Reference proteome</keyword>
<proteinExistence type="predicted"/>
<reference evidence="2 3" key="2">
    <citation type="journal article" date="2024" name="Environ. Microbiol.">
        <title>Novel evolutionary insights on the interactions of the Holosporales (Alphaproteobacteria) with eukaryotic hosts from comparative genomics.</title>
        <authorList>
            <person name="Giovannini M."/>
            <person name="Petroni G."/>
            <person name="Castelli M."/>
        </authorList>
    </citation>
    <scope>NUCLEOTIDE SEQUENCE [LARGE SCALE GENOMIC DNA]</scope>
    <source>
        <strain evidence="2 3">US_Bl 15I1</strain>
    </source>
</reference>
<dbReference type="InterPro" id="IPR013321">
    <property type="entry name" value="Arc_rbn_hlx_hlx"/>
</dbReference>
<gene>
    <name evidence="1" type="ORF">Bealeia1_00419</name>
    <name evidence="2" type="ORF">Bealeia1_01574</name>
</gene>